<accession>A0ABR9W444</accession>
<organism evidence="2 3">
    <name type="scientific">Brachybacterium epidermidis</name>
    <dbReference type="NCBI Taxonomy" id="2781983"/>
    <lineage>
        <taxon>Bacteria</taxon>
        <taxon>Bacillati</taxon>
        <taxon>Actinomycetota</taxon>
        <taxon>Actinomycetes</taxon>
        <taxon>Micrococcales</taxon>
        <taxon>Dermabacteraceae</taxon>
        <taxon>Brachybacterium</taxon>
    </lineage>
</organism>
<keyword evidence="1" id="KW-0812">Transmembrane</keyword>
<gene>
    <name evidence="2" type="ORF">IOE58_07740</name>
</gene>
<name>A0ABR9W444_9MICO</name>
<dbReference type="Proteomes" id="UP000644727">
    <property type="component" value="Unassembled WGS sequence"/>
</dbReference>
<evidence type="ECO:0000313" key="2">
    <source>
        <dbReference type="EMBL" id="MBE9404083.1"/>
    </source>
</evidence>
<keyword evidence="3" id="KW-1185">Reference proteome</keyword>
<evidence type="ECO:0000256" key="1">
    <source>
        <dbReference type="SAM" id="Phobius"/>
    </source>
</evidence>
<feature type="transmembrane region" description="Helical" evidence="1">
    <location>
        <begin position="12"/>
        <end position="38"/>
    </location>
</feature>
<proteinExistence type="predicted"/>
<keyword evidence="1" id="KW-0472">Membrane</keyword>
<comment type="caution">
    <text evidence="2">The sequence shown here is derived from an EMBL/GenBank/DDBJ whole genome shotgun (WGS) entry which is preliminary data.</text>
</comment>
<protein>
    <submittedName>
        <fullName evidence="2">Uncharacterized protein</fullName>
    </submittedName>
</protein>
<keyword evidence="1" id="KW-1133">Transmembrane helix</keyword>
<dbReference type="EMBL" id="JADEYR010000006">
    <property type="protein sequence ID" value="MBE9404083.1"/>
    <property type="molecule type" value="Genomic_DNA"/>
</dbReference>
<evidence type="ECO:0000313" key="3">
    <source>
        <dbReference type="Proteomes" id="UP000644727"/>
    </source>
</evidence>
<sequence>MVGRLLGRFGDILGSVVAAILQLALTIVIGPIVLLLIGTDAALSIARREPRITLPSSGVDLGAADDGQVDLTRVADAITSRCKIEVTTVRPAPGEIELSSDVTVGLPAAIGVIADLDGEDCIEVSIGLWGEHGVEGHDEWRSDVAVALVAAYLDYGITCRVVKGHTLGFLWLDDAGVWWCVRPEGESTFHQTRFRDLPGRPASTTERAQWLALMRSSQSN</sequence>
<reference evidence="2 3" key="1">
    <citation type="submission" date="2020-10" db="EMBL/GenBank/DDBJ databases">
        <title>Draft genome and description of Brachybacterium epidermidis sp nov.</title>
        <authorList>
            <person name="Boxberger M."/>
            <person name="La Scola B."/>
        </authorList>
    </citation>
    <scope>NUCLEOTIDE SEQUENCE [LARGE SCALE GENOMIC DNA]</scope>
    <source>
        <strain evidence="2 3">Marseille-Q2903</strain>
    </source>
</reference>